<keyword evidence="2" id="KW-1185">Reference proteome</keyword>
<dbReference type="EMBL" id="JAUSRB010000002">
    <property type="protein sequence ID" value="MDP9869214.1"/>
    <property type="molecule type" value="Genomic_DNA"/>
</dbReference>
<sequence length="74" mass="8134">MEELKDATGKSGIAVTRVDNRGRESLIFDKTTYVLLGGQELAPGRGRALWSMTCPQITDVLPAWSKSLKPRNCV</sequence>
<gene>
    <name evidence="1" type="ORF">J2S55_008480</name>
</gene>
<accession>A0ABT9RIU4</accession>
<organism evidence="1 2">
    <name type="scientific">Streptosporangium brasiliense</name>
    <dbReference type="NCBI Taxonomy" id="47480"/>
    <lineage>
        <taxon>Bacteria</taxon>
        <taxon>Bacillati</taxon>
        <taxon>Actinomycetota</taxon>
        <taxon>Actinomycetes</taxon>
        <taxon>Streptosporangiales</taxon>
        <taxon>Streptosporangiaceae</taxon>
        <taxon>Streptosporangium</taxon>
    </lineage>
</organism>
<comment type="caution">
    <text evidence="1">The sequence shown here is derived from an EMBL/GenBank/DDBJ whole genome shotgun (WGS) entry which is preliminary data.</text>
</comment>
<reference evidence="1 2" key="1">
    <citation type="submission" date="2023-07" db="EMBL/GenBank/DDBJ databases">
        <title>Sequencing the genomes of 1000 actinobacteria strains.</title>
        <authorList>
            <person name="Klenk H.-P."/>
        </authorList>
    </citation>
    <scope>NUCLEOTIDE SEQUENCE [LARGE SCALE GENOMIC DNA]</scope>
    <source>
        <strain evidence="1 2">DSM 44109</strain>
    </source>
</reference>
<evidence type="ECO:0000313" key="1">
    <source>
        <dbReference type="EMBL" id="MDP9869214.1"/>
    </source>
</evidence>
<protein>
    <submittedName>
        <fullName evidence="1">Uncharacterized protein</fullName>
    </submittedName>
</protein>
<evidence type="ECO:0000313" key="2">
    <source>
        <dbReference type="Proteomes" id="UP001230426"/>
    </source>
</evidence>
<dbReference type="Proteomes" id="UP001230426">
    <property type="component" value="Unassembled WGS sequence"/>
</dbReference>
<proteinExistence type="predicted"/>
<dbReference type="RefSeq" id="WP_306872862.1">
    <property type="nucleotide sequence ID" value="NZ_JAUSRB010000002.1"/>
</dbReference>
<name>A0ABT9RIU4_9ACTN</name>